<dbReference type="Pfam" id="PF11964">
    <property type="entry name" value="SpoIIAA-like"/>
    <property type="match status" value="1"/>
</dbReference>
<dbReference type="OrthoDB" id="9811577at2"/>
<dbReference type="InterPro" id="IPR038396">
    <property type="entry name" value="SpoIIAA-like_sf"/>
</dbReference>
<evidence type="ECO:0000313" key="1">
    <source>
        <dbReference type="EMBL" id="TWU46856.1"/>
    </source>
</evidence>
<comment type="caution">
    <text evidence="1">The sequence shown here is derived from an EMBL/GenBank/DDBJ whole genome shotgun (WGS) entry which is preliminary data.</text>
</comment>
<sequence length="119" mass="13899">MSVELSEVQNGNVLEIRITGKLDTEAYKLFLPSVERQIEEFGKIRILFSMHDFHGWDAGAMWQDIKFDAKHFNDIERLAIVGETKWEHGMAVFCKPFTTAKIKYFDQSDIESARQWLVE</sequence>
<evidence type="ECO:0008006" key="3">
    <source>
        <dbReference type="Google" id="ProtNLM"/>
    </source>
</evidence>
<dbReference type="InterPro" id="IPR021866">
    <property type="entry name" value="SpoIIAA-like"/>
</dbReference>
<reference evidence="1 2" key="1">
    <citation type="submission" date="2019-02" db="EMBL/GenBank/DDBJ databases">
        <title>Deep-cultivation of Planctomycetes and their phenomic and genomic characterization uncovers novel biology.</title>
        <authorList>
            <person name="Wiegand S."/>
            <person name="Jogler M."/>
            <person name="Boedeker C."/>
            <person name="Pinto D."/>
            <person name="Vollmers J."/>
            <person name="Rivas-Marin E."/>
            <person name="Kohn T."/>
            <person name="Peeters S.H."/>
            <person name="Heuer A."/>
            <person name="Rast P."/>
            <person name="Oberbeckmann S."/>
            <person name="Bunk B."/>
            <person name="Jeske O."/>
            <person name="Meyerdierks A."/>
            <person name="Storesund J.E."/>
            <person name="Kallscheuer N."/>
            <person name="Luecker S."/>
            <person name="Lage O.M."/>
            <person name="Pohl T."/>
            <person name="Merkel B.J."/>
            <person name="Hornburger P."/>
            <person name="Mueller R.-W."/>
            <person name="Bruemmer F."/>
            <person name="Labrenz M."/>
            <person name="Spormann A.M."/>
            <person name="Op Den Camp H."/>
            <person name="Overmann J."/>
            <person name="Amann R."/>
            <person name="Jetten M.S.M."/>
            <person name="Mascher T."/>
            <person name="Medema M.H."/>
            <person name="Devos D.P."/>
            <person name="Kaster A.-K."/>
            <person name="Ovreas L."/>
            <person name="Rohde M."/>
            <person name="Galperin M.Y."/>
            <person name="Jogler C."/>
        </authorList>
    </citation>
    <scope>NUCLEOTIDE SEQUENCE [LARGE SCALE GENOMIC DNA]</scope>
    <source>
        <strain evidence="1 2">Poly59</strain>
    </source>
</reference>
<proteinExistence type="predicted"/>
<dbReference type="Proteomes" id="UP000317977">
    <property type="component" value="Unassembled WGS sequence"/>
</dbReference>
<dbReference type="SUPFAM" id="SSF52091">
    <property type="entry name" value="SpoIIaa-like"/>
    <property type="match status" value="1"/>
</dbReference>
<dbReference type="InterPro" id="IPR036513">
    <property type="entry name" value="STAS_dom_sf"/>
</dbReference>
<dbReference type="Gene3D" id="3.40.50.10600">
    <property type="entry name" value="SpoIIaa-like domains"/>
    <property type="match status" value="1"/>
</dbReference>
<protein>
    <recommendedName>
        <fullName evidence="3">STAS/SEC14 domain-containing protein</fullName>
    </recommendedName>
</protein>
<dbReference type="AlphaFoldDB" id="A0A5C6EGY1"/>
<evidence type="ECO:0000313" key="2">
    <source>
        <dbReference type="Proteomes" id="UP000317977"/>
    </source>
</evidence>
<organism evidence="1 2">
    <name type="scientific">Rubripirellula reticaptiva</name>
    <dbReference type="NCBI Taxonomy" id="2528013"/>
    <lineage>
        <taxon>Bacteria</taxon>
        <taxon>Pseudomonadati</taxon>
        <taxon>Planctomycetota</taxon>
        <taxon>Planctomycetia</taxon>
        <taxon>Pirellulales</taxon>
        <taxon>Pirellulaceae</taxon>
        <taxon>Rubripirellula</taxon>
    </lineage>
</organism>
<dbReference type="RefSeq" id="WP_146537296.1">
    <property type="nucleotide sequence ID" value="NZ_SJPX01000006.1"/>
</dbReference>
<keyword evidence="2" id="KW-1185">Reference proteome</keyword>
<name>A0A5C6EGY1_9BACT</name>
<dbReference type="EMBL" id="SJPX01000006">
    <property type="protein sequence ID" value="TWU46856.1"/>
    <property type="molecule type" value="Genomic_DNA"/>
</dbReference>
<gene>
    <name evidence="1" type="ORF">Poly59_58290</name>
</gene>
<accession>A0A5C6EGY1</accession>